<dbReference type="OrthoDB" id="6075577at2759"/>
<dbReference type="Proteomes" id="UP000228934">
    <property type="component" value="Unassembled WGS sequence"/>
</dbReference>
<reference evidence="3" key="1">
    <citation type="journal article" date="2017" name="Nat. Commun.">
        <title>The North American bullfrog draft genome provides insight into hormonal regulation of long noncoding RNA.</title>
        <authorList>
            <person name="Hammond S.A."/>
            <person name="Warren R.L."/>
            <person name="Vandervalk B.P."/>
            <person name="Kucuk E."/>
            <person name="Khan H."/>
            <person name="Gibb E.A."/>
            <person name="Pandoh P."/>
            <person name="Kirk H."/>
            <person name="Zhao Y."/>
            <person name="Jones M."/>
            <person name="Mungall A.J."/>
            <person name="Coope R."/>
            <person name="Pleasance S."/>
            <person name="Moore R.A."/>
            <person name="Holt R.A."/>
            <person name="Round J.M."/>
            <person name="Ohora S."/>
            <person name="Walle B.V."/>
            <person name="Veldhoen N."/>
            <person name="Helbing C.C."/>
            <person name="Birol I."/>
        </authorList>
    </citation>
    <scope>NUCLEOTIDE SEQUENCE [LARGE SCALE GENOMIC DNA]</scope>
</reference>
<feature type="compositionally biased region" description="Polar residues" evidence="1">
    <location>
        <begin position="95"/>
        <end position="105"/>
    </location>
</feature>
<dbReference type="AlphaFoldDB" id="A0A2G9SBY5"/>
<proteinExistence type="predicted"/>
<feature type="compositionally biased region" description="Basic and acidic residues" evidence="1">
    <location>
        <begin position="72"/>
        <end position="93"/>
    </location>
</feature>
<evidence type="ECO:0000313" key="2">
    <source>
        <dbReference type="EMBL" id="PIO37604.1"/>
    </source>
</evidence>
<dbReference type="EMBL" id="KV925690">
    <property type="protein sequence ID" value="PIO37604.1"/>
    <property type="molecule type" value="Genomic_DNA"/>
</dbReference>
<keyword evidence="3" id="KW-1185">Reference proteome</keyword>
<evidence type="ECO:0000313" key="3">
    <source>
        <dbReference type="Proteomes" id="UP000228934"/>
    </source>
</evidence>
<gene>
    <name evidence="2" type="ORF">AB205_0151500</name>
</gene>
<sequence>MREEKDCITCKKKNSKTKDLGVDMARNGRNRVLFFETSRDNGNQLWSMLVMFLLNAQLYANQGTIHYKRSEKKNIKEKRDGQYKKVRKCERSKPNHLTSRSESNAAYTRSDFSATKVRQPVRQTFDGLLADLRRTF</sequence>
<organism evidence="2 3">
    <name type="scientific">Aquarana catesbeiana</name>
    <name type="common">American bullfrog</name>
    <name type="synonym">Rana catesbeiana</name>
    <dbReference type="NCBI Taxonomy" id="8400"/>
    <lineage>
        <taxon>Eukaryota</taxon>
        <taxon>Metazoa</taxon>
        <taxon>Chordata</taxon>
        <taxon>Craniata</taxon>
        <taxon>Vertebrata</taxon>
        <taxon>Euteleostomi</taxon>
        <taxon>Amphibia</taxon>
        <taxon>Batrachia</taxon>
        <taxon>Anura</taxon>
        <taxon>Neobatrachia</taxon>
        <taxon>Ranoidea</taxon>
        <taxon>Ranidae</taxon>
        <taxon>Aquarana</taxon>
    </lineage>
</organism>
<accession>A0A2G9SBY5</accession>
<feature type="region of interest" description="Disordered" evidence="1">
    <location>
        <begin position="70"/>
        <end position="105"/>
    </location>
</feature>
<protein>
    <submittedName>
        <fullName evidence="2">Uncharacterized protein</fullName>
    </submittedName>
</protein>
<evidence type="ECO:0000256" key="1">
    <source>
        <dbReference type="SAM" id="MobiDB-lite"/>
    </source>
</evidence>
<name>A0A2G9SBY5_AQUCT</name>